<dbReference type="EMBL" id="ABOX02000048">
    <property type="protein sequence ID" value="EEF58174.1"/>
    <property type="molecule type" value="Genomic_DNA"/>
</dbReference>
<dbReference type="PROSITE" id="PS51352">
    <property type="entry name" value="THIOREDOXIN_2"/>
    <property type="match status" value="1"/>
</dbReference>
<sequence length="394" mass="44473" precursor="true">MMTIKYFSRWCATVVALIGWHGFYDASVFAEDVVIKSPGIVAVDTVNSIQATNSVAMTNNPEADKGWKEVMKASQSPMIPVEWQQKQPTLEEQQAFFVPLLTQGADKARDFYTKYPNHPKADEAKKKEVMLLSIAAKRFGDTNQVARLDKLDKTILAVESPATQKELSPEDQEVRKQLPEIQKLVNGLPGTLNQLEAKAHELLKEYPKHQIGFELLMIASQMEQGEKAKAVLQEIAANEAAPEQFRNEAMDKLKQLDRLGKPVEIKFTAIDGRKVDLSQMQGKVVLVDFWATWCGPCVAEIPHVKEVYEKFHPKGFEVVGISLDQEQESLEKFVKEKELPWPQYFDGKGWENKFAQQYGIRGIPAMWLVDKRGNLQSVNARGDLEGTVEKLLAE</sequence>
<dbReference type="InterPro" id="IPR013766">
    <property type="entry name" value="Thioredoxin_domain"/>
</dbReference>
<dbReference type="CDD" id="cd02966">
    <property type="entry name" value="TlpA_like_family"/>
    <property type="match status" value="1"/>
</dbReference>
<dbReference type="SUPFAM" id="SSF52833">
    <property type="entry name" value="Thioredoxin-like"/>
    <property type="match status" value="1"/>
</dbReference>
<dbReference type="PROSITE" id="PS00194">
    <property type="entry name" value="THIOREDOXIN_1"/>
    <property type="match status" value="1"/>
</dbReference>
<dbReference type="STRING" id="320771.Cflav_PD1374"/>
<dbReference type="InterPro" id="IPR050553">
    <property type="entry name" value="Thioredoxin_ResA/DsbE_sf"/>
</dbReference>
<dbReference type="AlphaFoldDB" id="B9XPQ1"/>
<evidence type="ECO:0000313" key="4">
    <source>
        <dbReference type="Proteomes" id="UP000003688"/>
    </source>
</evidence>
<evidence type="ECO:0000259" key="2">
    <source>
        <dbReference type="PROSITE" id="PS51352"/>
    </source>
</evidence>
<dbReference type="Proteomes" id="UP000003688">
    <property type="component" value="Unassembled WGS sequence"/>
</dbReference>
<accession>B9XPQ1</accession>
<dbReference type="InterPro" id="IPR036249">
    <property type="entry name" value="Thioredoxin-like_sf"/>
</dbReference>
<feature type="domain" description="Thioredoxin" evidence="2">
    <location>
        <begin position="256"/>
        <end position="394"/>
    </location>
</feature>
<dbReference type="InterPro" id="IPR017937">
    <property type="entry name" value="Thioredoxin_CS"/>
</dbReference>
<gene>
    <name evidence="3" type="ORF">Cflav_PD1374</name>
</gene>
<evidence type="ECO:0000313" key="3">
    <source>
        <dbReference type="EMBL" id="EEF58174.1"/>
    </source>
</evidence>
<comment type="caution">
    <text evidence="3">The sequence shown here is derived from an EMBL/GenBank/DDBJ whole genome shotgun (WGS) entry which is preliminary data.</text>
</comment>
<name>B9XPQ1_PEDPL</name>
<evidence type="ECO:0000256" key="1">
    <source>
        <dbReference type="ARBA" id="ARBA00023284"/>
    </source>
</evidence>
<protein>
    <submittedName>
        <fullName evidence="3">Alkyl hydroperoxide reductase/ Thiol specific antioxidant/ Mal allergen</fullName>
    </submittedName>
</protein>
<reference evidence="3 4" key="1">
    <citation type="journal article" date="2011" name="J. Bacteriol.">
        <title>Genome sequence of 'Pedosphaera parvula' Ellin514, an aerobic Verrucomicrobial isolate from pasture soil.</title>
        <authorList>
            <person name="Kant R."/>
            <person name="van Passel M.W."/>
            <person name="Sangwan P."/>
            <person name="Palva A."/>
            <person name="Lucas S."/>
            <person name="Copeland A."/>
            <person name="Lapidus A."/>
            <person name="Glavina Del Rio T."/>
            <person name="Dalin E."/>
            <person name="Tice H."/>
            <person name="Bruce D."/>
            <person name="Goodwin L."/>
            <person name="Pitluck S."/>
            <person name="Chertkov O."/>
            <person name="Larimer F.W."/>
            <person name="Land M.L."/>
            <person name="Hauser L."/>
            <person name="Brettin T.S."/>
            <person name="Detter J.C."/>
            <person name="Han S."/>
            <person name="de Vos W.M."/>
            <person name="Janssen P.H."/>
            <person name="Smidt H."/>
        </authorList>
    </citation>
    <scope>NUCLEOTIDE SEQUENCE [LARGE SCALE GENOMIC DNA]</scope>
    <source>
        <strain evidence="3 4">Ellin514</strain>
    </source>
</reference>
<keyword evidence="1" id="KW-0676">Redox-active center</keyword>
<dbReference type="Pfam" id="PF00578">
    <property type="entry name" value="AhpC-TSA"/>
    <property type="match status" value="1"/>
</dbReference>
<keyword evidence="4" id="KW-1185">Reference proteome</keyword>
<proteinExistence type="predicted"/>
<organism evidence="3 4">
    <name type="scientific">Pedosphaera parvula (strain Ellin514)</name>
    <dbReference type="NCBI Taxonomy" id="320771"/>
    <lineage>
        <taxon>Bacteria</taxon>
        <taxon>Pseudomonadati</taxon>
        <taxon>Verrucomicrobiota</taxon>
        <taxon>Pedosphaerae</taxon>
        <taxon>Pedosphaerales</taxon>
        <taxon>Pedosphaeraceae</taxon>
        <taxon>Pedosphaera</taxon>
    </lineage>
</organism>
<dbReference type="GO" id="GO:0016491">
    <property type="term" value="F:oxidoreductase activity"/>
    <property type="evidence" value="ECO:0007669"/>
    <property type="project" value="InterPro"/>
</dbReference>
<dbReference type="PANTHER" id="PTHR42852">
    <property type="entry name" value="THIOL:DISULFIDE INTERCHANGE PROTEIN DSBE"/>
    <property type="match status" value="1"/>
</dbReference>
<dbReference type="RefSeq" id="WP_007417787.1">
    <property type="nucleotide sequence ID" value="NZ_ABOX02000048.1"/>
</dbReference>
<dbReference type="OrthoDB" id="192903at2"/>
<dbReference type="PANTHER" id="PTHR42852:SF13">
    <property type="entry name" value="PROTEIN DIPZ"/>
    <property type="match status" value="1"/>
</dbReference>
<dbReference type="GO" id="GO:0016209">
    <property type="term" value="F:antioxidant activity"/>
    <property type="evidence" value="ECO:0007669"/>
    <property type="project" value="InterPro"/>
</dbReference>
<dbReference type="InterPro" id="IPR000866">
    <property type="entry name" value="AhpC/TSA"/>
</dbReference>
<dbReference type="Gene3D" id="3.40.30.10">
    <property type="entry name" value="Glutaredoxin"/>
    <property type="match status" value="1"/>
</dbReference>